<dbReference type="AlphaFoldDB" id="A0A8J8G5B9"/>
<feature type="domain" description="SPOR" evidence="2">
    <location>
        <begin position="91"/>
        <end position="169"/>
    </location>
</feature>
<dbReference type="InterPro" id="IPR007730">
    <property type="entry name" value="SPOR-like_dom"/>
</dbReference>
<reference evidence="3" key="1">
    <citation type="submission" date="2020-05" db="EMBL/GenBank/DDBJ databases">
        <title>Genomic Encyclopedia of Type Strains, Phase IV (KMG-V): Genome sequencing to study the core and pangenomes of soil and plant-associated prokaryotes.</title>
        <authorList>
            <person name="Whitman W."/>
        </authorList>
    </citation>
    <scope>NUCLEOTIDE SEQUENCE</scope>
    <source>
        <strain evidence="3">16F</strain>
    </source>
</reference>
<feature type="chain" id="PRO_5035224162" description="SPOR domain-containing protein" evidence="1">
    <location>
        <begin position="22"/>
        <end position="176"/>
    </location>
</feature>
<protein>
    <recommendedName>
        <fullName evidence="2">SPOR domain-containing protein</fullName>
    </recommendedName>
</protein>
<dbReference type="Pfam" id="PF05036">
    <property type="entry name" value="SPOR"/>
    <property type="match status" value="1"/>
</dbReference>
<comment type="caution">
    <text evidence="3">The sequence shown here is derived from an EMBL/GenBank/DDBJ whole genome shotgun (WGS) entry which is preliminary data.</text>
</comment>
<dbReference type="Proteomes" id="UP000610746">
    <property type="component" value="Unassembled WGS sequence"/>
</dbReference>
<accession>A0A8J8G5B9</accession>
<evidence type="ECO:0000259" key="2">
    <source>
        <dbReference type="PROSITE" id="PS51724"/>
    </source>
</evidence>
<keyword evidence="1" id="KW-0732">Signal</keyword>
<gene>
    <name evidence="3" type="ORF">HNQ03_000090</name>
</gene>
<dbReference type="EMBL" id="JABSNO010000001">
    <property type="protein sequence ID" value="NRS91025.1"/>
    <property type="molecule type" value="Genomic_DNA"/>
</dbReference>
<evidence type="ECO:0000313" key="3">
    <source>
        <dbReference type="EMBL" id="NRS91025.1"/>
    </source>
</evidence>
<dbReference type="GO" id="GO:0042834">
    <property type="term" value="F:peptidoglycan binding"/>
    <property type="evidence" value="ECO:0007669"/>
    <property type="project" value="InterPro"/>
</dbReference>
<sequence length="176" mass="19675">MNSLHKAILICTILFSYSTFAQQVMKVDTLSGTELKISMDQKLVSDFDKLEDFCEKASSNTLSKNISSGTTKKKIYVADRALTNAEICRNNPRIAGYKIQIAVVKSNDEANEVKAYFRRRFPRLKVETDASLRPNYKILAGSYFTKSSAASDLKSIRGEFKSAVSVPYNIFCAEGK</sequence>
<name>A0A8J8G5B9_9FLAO</name>
<dbReference type="PROSITE" id="PS51724">
    <property type="entry name" value="SPOR"/>
    <property type="match status" value="1"/>
</dbReference>
<dbReference type="RefSeq" id="WP_173777668.1">
    <property type="nucleotide sequence ID" value="NZ_JABSNO010000001.1"/>
</dbReference>
<keyword evidence="4" id="KW-1185">Reference proteome</keyword>
<evidence type="ECO:0000313" key="4">
    <source>
        <dbReference type="Proteomes" id="UP000610746"/>
    </source>
</evidence>
<organism evidence="3 4">
    <name type="scientific">Frigoriflavimonas asaccharolytica</name>
    <dbReference type="NCBI Taxonomy" id="2735899"/>
    <lineage>
        <taxon>Bacteria</taxon>
        <taxon>Pseudomonadati</taxon>
        <taxon>Bacteroidota</taxon>
        <taxon>Flavobacteriia</taxon>
        <taxon>Flavobacteriales</taxon>
        <taxon>Weeksellaceae</taxon>
        <taxon>Frigoriflavimonas</taxon>
    </lineage>
</organism>
<feature type="signal peptide" evidence="1">
    <location>
        <begin position="1"/>
        <end position="21"/>
    </location>
</feature>
<proteinExistence type="predicted"/>
<evidence type="ECO:0000256" key="1">
    <source>
        <dbReference type="SAM" id="SignalP"/>
    </source>
</evidence>